<dbReference type="AlphaFoldDB" id="A0A178I509"/>
<proteinExistence type="predicted"/>
<dbReference type="OrthoDB" id="25954at2"/>
<dbReference type="GO" id="GO:0019825">
    <property type="term" value="F:oxygen binding"/>
    <property type="evidence" value="ECO:0007669"/>
    <property type="project" value="InterPro"/>
</dbReference>
<dbReference type="Proteomes" id="UP000078389">
    <property type="component" value="Unassembled WGS sequence"/>
</dbReference>
<reference evidence="1 2" key="1">
    <citation type="submission" date="2016-03" db="EMBL/GenBank/DDBJ databases">
        <title>Genome sequencing of Devosia sp. S37.</title>
        <authorList>
            <person name="Mohd Nor M."/>
        </authorList>
    </citation>
    <scope>NUCLEOTIDE SEQUENCE [LARGE SCALE GENOMIC DNA]</scope>
    <source>
        <strain evidence="1 2">S37</strain>
    </source>
</reference>
<dbReference type="STRING" id="1770058.A3840_03210"/>
<protein>
    <submittedName>
        <fullName evidence="1">Preprotein translocase subunit TatC</fullName>
    </submittedName>
</protein>
<dbReference type="InterPro" id="IPR009050">
    <property type="entry name" value="Globin-like_sf"/>
</dbReference>
<dbReference type="EMBL" id="LVVY01000063">
    <property type="protein sequence ID" value="OAM79356.1"/>
    <property type="molecule type" value="Genomic_DNA"/>
</dbReference>
<dbReference type="GO" id="GO:0020037">
    <property type="term" value="F:heme binding"/>
    <property type="evidence" value="ECO:0007669"/>
    <property type="project" value="InterPro"/>
</dbReference>
<gene>
    <name evidence="1" type="ORF">A3840_03210</name>
</gene>
<organism evidence="1 2">
    <name type="scientific">Devosia elaeis</name>
    <dbReference type="NCBI Taxonomy" id="1770058"/>
    <lineage>
        <taxon>Bacteria</taxon>
        <taxon>Pseudomonadati</taxon>
        <taxon>Pseudomonadota</taxon>
        <taxon>Alphaproteobacteria</taxon>
        <taxon>Hyphomicrobiales</taxon>
        <taxon>Devosiaceae</taxon>
        <taxon>Devosia</taxon>
    </lineage>
</organism>
<evidence type="ECO:0000313" key="2">
    <source>
        <dbReference type="Proteomes" id="UP000078389"/>
    </source>
</evidence>
<dbReference type="InterPro" id="IPR012292">
    <property type="entry name" value="Globin/Proto"/>
</dbReference>
<dbReference type="Gene3D" id="1.10.490.10">
    <property type="entry name" value="Globins"/>
    <property type="match status" value="1"/>
</dbReference>
<dbReference type="SUPFAM" id="SSF46458">
    <property type="entry name" value="Globin-like"/>
    <property type="match status" value="1"/>
</dbReference>
<dbReference type="CDD" id="cd08916">
    <property type="entry name" value="TrHb3_P"/>
    <property type="match status" value="1"/>
</dbReference>
<comment type="caution">
    <text evidence="1">The sequence shown here is derived from an EMBL/GenBank/DDBJ whole genome shotgun (WGS) entry which is preliminary data.</text>
</comment>
<accession>A0A178I509</accession>
<evidence type="ECO:0000313" key="1">
    <source>
        <dbReference type="EMBL" id="OAM79356.1"/>
    </source>
</evidence>
<name>A0A178I509_9HYPH</name>
<sequence>MIGAVVDAFYARARRDDVIGPVFNRVIPDAEWPAHLAKIADFWSSMLLGTGRYDGRPMPKHMAIPELSDAHFMRWLRLFRETVEELCPPDIAALFTERSERIGNSFRMNIYMRRGDDITQMGPLKREAAPVWKPE</sequence>
<keyword evidence="2" id="KW-1185">Reference proteome</keyword>